<gene>
    <name evidence="2" type="ORF">UCRPC4_g05594</name>
</gene>
<dbReference type="Proteomes" id="UP000053317">
    <property type="component" value="Unassembled WGS sequence"/>
</dbReference>
<comment type="caution">
    <text evidence="2">The sequence shown here is derived from an EMBL/GenBank/DDBJ whole genome shotgun (WGS) entry which is preliminary data.</text>
</comment>
<organism evidence="2 3">
    <name type="scientific">Phaeomoniella chlamydospora</name>
    <name type="common">Phaeoacremonium chlamydosporum</name>
    <dbReference type="NCBI Taxonomy" id="158046"/>
    <lineage>
        <taxon>Eukaryota</taxon>
        <taxon>Fungi</taxon>
        <taxon>Dikarya</taxon>
        <taxon>Ascomycota</taxon>
        <taxon>Pezizomycotina</taxon>
        <taxon>Eurotiomycetes</taxon>
        <taxon>Chaetothyriomycetidae</taxon>
        <taxon>Phaeomoniellales</taxon>
        <taxon>Phaeomoniellaceae</taxon>
        <taxon>Phaeomoniella</taxon>
    </lineage>
</organism>
<protein>
    <submittedName>
        <fullName evidence="2">Uncharacterized protein</fullName>
    </submittedName>
</protein>
<evidence type="ECO:0000313" key="2">
    <source>
        <dbReference type="EMBL" id="KKY17452.1"/>
    </source>
</evidence>
<feature type="compositionally biased region" description="Basic and acidic residues" evidence="1">
    <location>
        <begin position="313"/>
        <end position="325"/>
    </location>
</feature>
<dbReference type="EMBL" id="LCWF01000146">
    <property type="protein sequence ID" value="KKY17452.1"/>
    <property type="molecule type" value="Genomic_DNA"/>
</dbReference>
<reference evidence="2 3" key="1">
    <citation type="submission" date="2015-05" db="EMBL/GenBank/DDBJ databases">
        <title>Distinctive expansion of gene families associated with plant cell wall degradation and secondary metabolism in the genomes of grapevine trunk pathogens.</title>
        <authorList>
            <person name="Lawrence D.P."/>
            <person name="Travadon R."/>
            <person name="Rolshausen P.E."/>
            <person name="Baumgartner K."/>
        </authorList>
    </citation>
    <scope>NUCLEOTIDE SEQUENCE [LARGE SCALE GENOMIC DNA]</scope>
    <source>
        <strain evidence="2">UCRPC4</strain>
    </source>
</reference>
<dbReference type="AlphaFoldDB" id="A0A0G2E314"/>
<feature type="compositionally biased region" description="Basic and acidic residues" evidence="1">
    <location>
        <begin position="292"/>
        <end position="301"/>
    </location>
</feature>
<feature type="compositionally biased region" description="Low complexity" evidence="1">
    <location>
        <begin position="186"/>
        <end position="197"/>
    </location>
</feature>
<feature type="compositionally biased region" description="Low complexity" evidence="1">
    <location>
        <begin position="163"/>
        <end position="173"/>
    </location>
</feature>
<sequence>MADPFIALGLTAVPPAVNNYHKAWHPVRNKVKKLPVVRRRKDGTYEKDYAYEEDMTPEKKGWVLKPRREVGSDEEIMEYAGPRSQVQGNELVPRRPGGSMVRRASSVDRGEKEYRWAKGGMSALLSQTIAEADRPPGAAGYEDSSDEETYERSRRGRRDRGGPRSSARSSGRSTHSHGNTTELRSRSSSSSSSLVSSSEDERNCRKMKQKKWLTAGLATVATIHAAQKVYTSLEARDKRTIEVAKGELSPDEARKKQNSARWQDAAAIGIAALGIKGAYGEWHEMAEQREEYKKSVEEREERHRKRVERARRARELGVDYKDMLHPHKSGRAHRSKSEARGRDYGYDDDRRYDDRRR</sequence>
<reference evidence="2 3" key="2">
    <citation type="submission" date="2015-05" db="EMBL/GenBank/DDBJ databases">
        <authorList>
            <person name="Morales-Cruz A."/>
            <person name="Amrine K.C."/>
            <person name="Cantu D."/>
        </authorList>
    </citation>
    <scope>NUCLEOTIDE SEQUENCE [LARGE SCALE GENOMIC DNA]</scope>
    <source>
        <strain evidence="2">UCRPC4</strain>
    </source>
</reference>
<dbReference type="OrthoDB" id="5407645at2759"/>
<accession>A0A0G2E314</accession>
<feature type="region of interest" description="Disordered" evidence="1">
    <location>
        <begin position="132"/>
        <end position="206"/>
    </location>
</feature>
<feature type="compositionally biased region" description="Basic and acidic residues" evidence="1">
    <location>
        <begin position="335"/>
        <end position="357"/>
    </location>
</feature>
<feature type="compositionally biased region" description="Basic residues" evidence="1">
    <location>
        <begin position="302"/>
        <end position="312"/>
    </location>
</feature>
<feature type="region of interest" description="Disordered" evidence="1">
    <location>
        <begin position="73"/>
        <end position="110"/>
    </location>
</feature>
<evidence type="ECO:0000313" key="3">
    <source>
        <dbReference type="Proteomes" id="UP000053317"/>
    </source>
</evidence>
<feature type="region of interest" description="Disordered" evidence="1">
    <location>
        <begin position="292"/>
        <end position="357"/>
    </location>
</feature>
<proteinExistence type="predicted"/>
<keyword evidence="3" id="KW-1185">Reference proteome</keyword>
<evidence type="ECO:0000256" key="1">
    <source>
        <dbReference type="SAM" id="MobiDB-lite"/>
    </source>
</evidence>
<name>A0A0G2E314_PHACM</name>